<keyword evidence="6" id="KW-1185">Reference proteome</keyword>
<dbReference type="CDD" id="cd04301">
    <property type="entry name" value="NAT_SF"/>
    <property type="match status" value="1"/>
</dbReference>
<dbReference type="Proteomes" id="UP001559025">
    <property type="component" value="Unassembled WGS sequence"/>
</dbReference>
<dbReference type="InterPro" id="IPR000835">
    <property type="entry name" value="HTH_MarR-typ"/>
</dbReference>
<dbReference type="SUPFAM" id="SSF46785">
    <property type="entry name" value="Winged helix' DNA-binding domain"/>
    <property type="match status" value="1"/>
</dbReference>
<keyword evidence="1" id="KW-0808">Transferase</keyword>
<name>A0ABV3WSK0_9HYPH</name>
<reference evidence="5 6" key="1">
    <citation type="submission" date="2024-01" db="EMBL/GenBank/DDBJ databases">
        <title>New evidence supports the origin of RcGTA from prophage.</title>
        <authorList>
            <person name="Xu Y."/>
            <person name="Liu B."/>
            <person name="Chen F."/>
        </authorList>
    </citation>
    <scope>NUCLEOTIDE SEQUENCE [LARGE SCALE GENOMIC DNA]</scope>
    <source>
        <strain evidence="5 6">CBW1107-2</strain>
    </source>
</reference>
<dbReference type="InterPro" id="IPR000182">
    <property type="entry name" value="GNAT_dom"/>
</dbReference>
<dbReference type="PROSITE" id="PS50995">
    <property type="entry name" value="HTH_MARR_2"/>
    <property type="match status" value="1"/>
</dbReference>
<dbReference type="PROSITE" id="PS51186">
    <property type="entry name" value="GNAT"/>
    <property type="match status" value="1"/>
</dbReference>
<dbReference type="Gene3D" id="1.10.10.10">
    <property type="entry name" value="Winged helix-like DNA-binding domain superfamily/Winged helix DNA-binding domain"/>
    <property type="match status" value="1"/>
</dbReference>
<feature type="domain" description="HTH marR-type" evidence="3">
    <location>
        <begin position="1"/>
        <end position="136"/>
    </location>
</feature>
<evidence type="ECO:0000259" key="3">
    <source>
        <dbReference type="PROSITE" id="PS50995"/>
    </source>
</evidence>
<sequence length="303" mass="33898">MDRSAISRVRSFNRLFTLRVGALNDSYLGRGRPLGLARLLFEVGPDGADLQDLRERLGLDSGYISRLLKTLTDDGLAVVEADLADRRRRRVELTKVGRAEWDAYDALSDDFARSMLQPLGERQRERLTAAMAEIELLLNAASITIALEPEDSEDAKRCVDAYFQELDRRFKNGFDPGNGGYAGDTKDRESRSWFLIARSDGQPVGCGALKALDATTGEIKRMWIAPDARGLGLSRRLLNELEGLAREAGMTRVRLDTNGTLKEAQALYRKAGYREIGRYNDNPYAELWFEKDLVTEGRETSAA</sequence>
<dbReference type="PANTHER" id="PTHR43877:SF2">
    <property type="entry name" value="AMINOALKYLPHOSPHONATE N-ACETYLTRANSFERASE-RELATED"/>
    <property type="match status" value="1"/>
</dbReference>
<dbReference type="Gene3D" id="3.40.630.30">
    <property type="match status" value="1"/>
</dbReference>
<accession>A0ABV3WSK0</accession>
<evidence type="ECO:0000256" key="1">
    <source>
        <dbReference type="ARBA" id="ARBA00022679"/>
    </source>
</evidence>
<evidence type="ECO:0000256" key="2">
    <source>
        <dbReference type="ARBA" id="ARBA00023315"/>
    </source>
</evidence>
<gene>
    <name evidence="5" type="ORF">V1479_09410</name>
</gene>
<evidence type="ECO:0000313" key="5">
    <source>
        <dbReference type="EMBL" id="MEX4007520.1"/>
    </source>
</evidence>
<feature type="domain" description="N-acetyltransferase" evidence="4">
    <location>
        <begin position="142"/>
        <end position="294"/>
    </location>
</feature>
<dbReference type="Pfam" id="PF12802">
    <property type="entry name" value="MarR_2"/>
    <property type="match status" value="1"/>
</dbReference>
<evidence type="ECO:0000259" key="4">
    <source>
        <dbReference type="PROSITE" id="PS51186"/>
    </source>
</evidence>
<dbReference type="Pfam" id="PF00583">
    <property type="entry name" value="Acetyltransf_1"/>
    <property type="match status" value="1"/>
</dbReference>
<organism evidence="5 6">
    <name type="scientific">Neoaquamicrobium sediminum</name>
    <dbReference type="NCBI Taxonomy" id="1849104"/>
    <lineage>
        <taxon>Bacteria</taxon>
        <taxon>Pseudomonadati</taxon>
        <taxon>Pseudomonadota</taxon>
        <taxon>Alphaproteobacteria</taxon>
        <taxon>Hyphomicrobiales</taxon>
        <taxon>Phyllobacteriaceae</taxon>
        <taxon>Neoaquamicrobium</taxon>
    </lineage>
</organism>
<comment type="caution">
    <text evidence="5">The sequence shown here is derived from an EMBL/GenBank/DDBJ whole genome shotgun (WGS) entry which is preliminary data.</text>
</comment>
<dbReference type="SUPFAM" id="SSF55729">
    <property type="entry name" value="Acyl-CoA N-acyltransferases (Nat)"/>
    <property type="match status" value="1"/>
</dbReference>
<dbReference type="RefSeq" id="WP_368802666.1">
    <property type="nucleotide sequence ID" value="NZ_JAZHFV010000002.1"/>
</dbReference>
<dbReference type="SMART" id="SM00347">
    <property type="entry name" value="HTH_MARR"/>
    <property type="match status" value="1"/>
</dbReference>
<dbReference type="InterPro" id="IPR050832">
    <property type="entry name" value="Bact_Acetyltransf"/>
</dbReference>
<keyword evidence="2" id="KW-0012">Acyltransferase</keyword>
<dbReference type="InterPro" id="IPR036388">
    <property type="entry name" value="WH-like_DNA-bd_sf"/>
</dbReference>
<dbReference type="InterPro" id="IPR036390">
    <property type="entry name" value="WH_DNA-bd_sf"/>
</dbReference>
<protein>
    <submittedName>
        <fullName evidence="5">Helix-turn-helix domain-containing GNAT family N-acetyltransferase</fullName>
    </submittedName>
</protein>
<dbReference type="PANTHER" id="PTHR43877">
    <property type="entry name" value="AMINOALKYLPHOSPHONATE N-ACETYLTRANSFERASE-RELATED-RELATED"/>
    <property type="match status" value="1"/>
</dbReference>
<proteinExistence type="predicted"/>
<dbReference type="InterPro" id="IPR016181">
    <property type="entry name" value="Acyl_CoA_acyltransferase"/>
</dbReference>
<dbReference type="EMBL" id="JAZHFV010000002">
    <property type="protein sequence ID" value="MEX4007520.1"/>
    <property type="molecule type" value="Genomic_DNA"/>
</dbReference>
<evidence type="ECO:0000313" key="6">
    <source>
        <dbReference type="Proteomes" id="UP001559025"/>
    </source>
</evidence>